<dbReference type="NCBIfam" id="TIGR03034">
    <property type="entry name" value="YPO3983 family protein"/>
    <property type="match status" value="1"/>
</dbReference>
<dbReference type="EMBL" id="CQBK01000005">
    <property type="protein sequence ID" value="CNH58811.1"/>
    <property type="molecule type" value="Genomic_DNA"/>
</dbReference>
<organism evidence="1 2">
    <name type="scientific">Yersinia similis</name>
    <dbReference type="NCBI Taxonomy" id="367190"/>
    <lineage>
        <taxon>Bacteria</taxon>
        <taxon>Pseudomonadati</taxon>
        <taxon>Pseudomonadota</taxon>
        <taxon>Gammaproteobacteria</taxon>
        <taxon>Enterobacterales</taxon>
        <taxon>Yersiniaceae</taxon>
        <taxon>Yersinia</taxon>
    </lineage>
</organism>
<dbReference type="InterPro" id="IPR017483">
    <property type="entry name" value="CHP03034"/>
</dbReference>
<gene>
    <name evidence="1" type="ORF">ERS008667_01003</name>
</gene>
<evidence type="ECO:0000313" key="1">
    <source>
        <dbReference type="EMBL" id="CNH58811.1"/>
    </source>
</evidence>
<sequence>MFPNRAFRTQKRMDDYAADDMRYGDLSETQLKTDFNLHKISSKVSPYTLTLFNQLKPMSYGYAYDKNPKSEKITRQECIKILFDEFSKESRNFAFYGPYKHLIEKMINHMQSSNGTPFRDMSLDAALKEQILNDRTFNSTRLLLEKVFNKHIDWDNKYYPAAEKDRLTDAISSGRLPKFDRFQDKFNGMGITVHDTWASDITIKSLQIDNHRYRAIVHYKIQDHFGLDNDDIKNSKFDGFNFFRIWFVLQRFNQFSFKPFMTNMEATVEIAGSRNESKNSD</sequence>
<proteinExistence type="predicted"/>
<evidence type="ECO:0000313" key="2">
    <source>
        <dbReference type="Proteomes" id="UP000038204"/>
    </source>
</evidence>
<accession>A0A0T9PDC0</accession>
<dbReference type="AlphaFoldDB" id="A0A0T9PDC0"/>
<protein>
    <recommendedName>
        <fullName evidence="3">DUF3289 family protein</fullName>
    </recommendedName>
</protein>
<reference evidence="1 2" key="1">
    <citation type="submission" date="2015-03" db="EMBL/GenBank/DDBJ databases">
        <authorList>
            <person name="Murphy D."/>
        </authorList>
    </citation>
    <scope>NUCLEOTIDE SEQUENCE [LARGE SCALE GENOMIC DNA]</scope>
    <source>
        <strain evidence="1 2">Y233</strain>
    </source>
</reference>
<dbReference type="Proteomes" id="UP000038204">
    <property type="component" value="Unassembled WGS sequence"/>
</dbReference>
<name>A0A0T9PDC0_9GAMM</name>
<evidence type="ECO:0008006" key="3">
    <source>
        <dbReference type="Google" id="ProtNLM"/>
    </source>
</evidence>
<dbReference type="Pfam" id="PF11692">
    <property type="entry name" value="DUF3289"/>
    <property type="match status" value="1"/>
</dbReference>